<dbReference type="EMBL" id="DWVY01000045">
    <property type="protein sequence ID" value="HJC75010.1"/>
    <property type="molecule type" value="Genomic_DNA"/>
</dbReference>
<dbReference type="InterPro" id="IPR014961">
    <property type="entry name" value="DUF1829"/>
</dbReference>
<sequence>MMKTKTDMDFGKIYVDWLKQNIDQYKVNETTYRITLPFLDRNNDHIEMYIIDNGNETYTITDDGATLGDLQLGGFEFSGSTRRKMILESIISAHGVTKTDADELTVNCTVSDFPLKKHMLAQCMIKVGDMFYLSRSNIQSVFLEDVQKFFDLHDVRYVDNICLTGKSKLTTHFDFAIARSHKSAERFIKVVNNMDLNAARNIIFAWNDTRDTRQHEAKLYAFIQNSDKKVSDDAIGALKEYGINPALWTEKDKYVSELTA</sequence>
<feature type="domain" description="DUF1828" evidence="1">
    <location>
        <begin position="37"/>
        <end position="127"/>
    </location>
</feature>
<gene>
    <name evidence="3" type="ORF">H9697_08725</name>
</gene>
<organism evidence="3 4">
    <name type="scientific">Candidatus Mediterraneibacter faecavium</name>
    <dbReference type="NCBI Taxonomy" id="2838668"/>
    <lineage>
        <taxon>Bacteria</taxon>
        <taxon>Bacillati</taxon>
        <taxon>Bacillota</taxon>
        <taxon>Clostridia</taxon>
        <taxon>Lachnospirales</taxon>
        <taxon>Lachnospiraceae</taxon>
        <taxon>Mediterraneibacter</taxon>
    </lineage>
</organism>
<feature type="domain" description="DUF1829" evidence="2">
    <location>
        <begin position="165"/>
        <end position="251"/>
    </location>
</feature>
<dbReference type="Pfam" id="PF08861">
    <property type="entry name" value="DUF1828"/>
    <property type="match status" value="1"/>
</dbReference>
<reference evidence="3" key="2">
    <citation type="submission" date="2021-04" db="EMBL/GenBank/DDBJ databases">
        <authorList>
            <person name="Gilroy R."/>
        </authorList>
    </citation>
    <scope>NUCLEOTIDE SEQUENCE</scope>
    <source>
        <strain evidence="3">CHK196-7946</strain>
    </source>
</reference>
<reference evidence="3" key="1">
    <citation type="journal article" date="2021" name="PeerJ">
        <title>Extensive microbial diversity within the chicken gut microbiome revealed by metagenomics and culture.</title>
        <authorList>
            <person name="Gilroy R."/>
            <person name="Ravi A."/>
            <person name="Getino M."/>
            <person name="Pursley I."/>
            <person name="Horton D.L."/>
            <person name="Alikhan N.F."/>
            <person name="Baker D."/>
            <person name="Gharbi K."/>
            <person name="Hall N."/>
            <person name="Watson M."/>
            <person name="Adriaenssens E.M."/>
            <person name="Foster-Nyarko E."/>
            <person name="Jarju S."/>
            <person name="Secka A."/>
            <person name="Antonio M."/>
            <person name="Oren A."/>
            <person name="Chaudhuri R.R."/>
            <person name="La Ragione R."/>
            <person name="Hildebrand F."/>
            <person name="Pallen M.J."/>
        </authorList>
    </citation>
    <scope>NUCLEOTIDE SEQUENCE</scope>
    <source>
        <strain evidence="3">CHK196-7946</strain>
    </source>
</reference>
<comment type="caution">
    <text evidence="3">The sequence shown here is derived from an EMBL/GenBank/DDBJ whole genome shotgun (WGS) entry which is preliminary data.</text>
</comment>
<evidence type="ECO:0000259" key="2">
    <source>
        <dbReference type="Pfam" id="PF08862"/>
    </source>
</evidence>
<proteinExistence type="predicted"/>
<dbReference type="AlphaFoldDB" id="A0A9D2TLS2"/>
<evidence type="ECO:0000259" key="1">
    <source>
        <dbReference type="Pfam" id="PF08861"/>
    </source>
</evidence>
<protein>
    <submittedName>
        <fullName evidence="3">DUF1829 domain-containing protein</fullName>
    </submittedName>
</protein>
<name>A0A9D2TLS2_9FIRM</name>
<evidence type="ECO:0000313" key="4">
    <source>
        <dbReference type="Proteomes" id="UP000823902"/>
    </source>
</evidence>
<dbReference type="Pfam" id="PF08862">
    <property type="entry name" value="DUF1829"/>
    <property type="match status" value="1"/>
</dbReference>
<accession>A0A9D2TLS2</accession>
<evidence type="ECO:0000313" key="3">
    <source>
        <dbReference type="EMBL" id="HJC75010.1"/>
    </source>
</evidence>
<dbReference type="Proteomes" id="UP000823902">
    <property type="component" value="Unassembled WGS sequence"/>
</dbReference>
<dbReference type="InterPro" id="IPR014960">
    <property type="entry name" value="DUF1828"/>
</dbReference>